<dbReference type="EMBL" id="JBBPBN010000004">
    <property type="protein sequence ID" value="KAK9041069.1"/>
    <property type="molecule type" value="Genomic_DNA"/>
</dbReference>
<dbReference type="InterPro" id="IPR052929">
    <property type="entry name" value="RNase_H-like_EbsB-rel"/>
</dbReference>
<dbReference type="PANTHER" id="PTHR47074">
    <property type="entry name" value="BNAC02G40300D PROTEIN"/>
    <property type="match status" value="1"/>
</dbReference>
<name>A0ABR2TUK5_9ROSI</name>
<evidence type="ECO:0000313" key="2">
    <source>
        <dbReference type="EMBL" id="KAK9041069.1"/>
    </source>
</evidence>
<proteinExistence type="predicted"/>
<gene>
    <name evidence="2" type="ORF">V6N11_016192</name>
</gene>
<protein>
    <recommendedName>
        <fullName evidence="1">RNase H type-1 domain-containing protein</fullName>
    </recommendedName>
</protein>
<comment type="caution">
    <text evidence="2">The sequence shown here is derived from an EMBL/GenBank/DDBJ whole genome shotgun (WGS) entry which is preliminary data.</text>
</comment>
<dbReference type="Pfam" id="PF13456">
    <property type="entry name" value="RVT_3"/>
    <property type="match status" value="1"/>
</dbReference>
<dbReference type="Proteomes" id="UP001396334">
    <property type="component" value="Unassembled WGS sequence"/>
</dbReference>
<dbReference type="PANTHER" id="PTHR47074:SF11">
    <property type="entry name" value="REVERSE TRANSCRIPTASE-LIKE PROTEIN"/>
    <property type="match status" value="1"/>
</dbReference>
<feature type="domain" description="RNase H type-1" evidence="1">
    <location>
        <begin position="32"/>
        <end position="108"/>
    </location>
</feature>
<sequence length="113" mass="12343">MSAHISMAVSSFEGSHVHDCWSPPPYGWVKINCDASRCQATKLSVMTAIFRNHEGYLVGGLSSSCFTSSACLVEASAIRMRVPTVVNKGFKSVIIKSDNKGLINRLSNYYHSV</sequence>
<evidence type="ECO:0000313" key="3">
    <source>
        <dbReference type="Proteomes" id="UP001396334"/>
    </source>
</evidence>
<evidence type="ECO:0000259" key="1">
    <source>
        <dbReference type="Pfam" id="PF13456"/>
    </source>
</evidence>
<organism evidence="2 3">
    <name type="scientific">Hibiscus sabdariffa</name>
    <name type="common">roselle</name>
    <dbReference type="NCBI Taxonomy" id="183260"/>
    <lineage>
        <taxon>Eukaryota</taxon>
        <taxon>Viridiplantae</taxon>
        <taxon>Streptophyta</taxon>
        <taxon>Embryophyta</taxon>
        <taxon>Tracheophyta</taxon>
        <taxon>Spermatophyta</taxon>
        <taxon>Magnoliopsida</taxon>
        <taxon>eudicotyledons</taxon>
        <taxon>Gunneridae</taxon>
        <taxon>Pentapetalae</taxon>
        <taxon>rosids</taxon>
        <taxon>malvids</taxon>
        <taxon>Malvales</taxon>
        <taxon>Malvaceae</taxon>
        <taxon>Malvoideae</taxon>
        <taxon>Hibiscus</taxon>
    </lineage>
</organism>
<accession>A0ABR2TUK5</accession>
<reference evidence="2 3" key="1">
    <citation type="journal article" date="2024" name="G3 (Bethesda)">
        <title>Genome assembly of Hibiscus sabdariffa L. provides insights into metabolisms of medicinal natural products.</title>
        <authorList>
            <person name="Kim T."/>
        </authorList>
    </citation>
    <scope>NUCLEOTIDE SEQUENCE [LARGE SCALE GENOMIC DNA]</scope>
    <source>
        <strain evidence="2">TK-2024</strain>
        <tissue evidence="2">Old leaves</tissue>
    </source>
</reference>
<dbReference type="InterPro" id="IPR002156">
    <property type="entry name" value="RNaseH_domain"/>
</dbReference>
<keyword evidence="3" id="KW-1185">Reference proteome</keyword>